<dbReference type="InterPro" id="IPR052737">
    <property type="entry name" value="Omega-amidase_YafV"/>
</dbReference>
<reference evidence="2" key="2">
    <citation type="journal article" date="2021" name="PeerJ">
        <title>Extensive microbial diversity within the chicken gut microbiome revealed by metagenomics and culture.</title>
        <authorList>
            <person name="Gilroy R."/>
            <person name="Ravi A."/>
            <person name="Getino M."/>
            <person name="Pursley I."/>
            <person name="Horton D.L."/>
            <person name="Alikhan N.F."/>
            <person name="Baker D."/>
            <person name="Gharbi K."/>
            <person name="Hall N."/>
            <person name="Watson M."/>
            <person name="Adriaenssens E.M."/>
            <person name="Foster-Nyarko E."/>
            <person name="Jarju S."/>
            <person name="Secka A."/>
            <person name="Antonio M."/>
            <person name="Oren A."/>
            <person name="Chaudhuri R.R."/>
            <person name="La Ragione R."/>
            <person name="Hildebrand F."/>
            <person name="Pallen M.J."/>
        </authorList>
    </citation>
    <scope>NUCLEOTIDE SEQUENCE</scope>
    <source>
        <strain evidence="2">20514</strain>
    </source>
</reference>
<dbReference type="Pfam" id="PF00795">
    <property type="entry name" value="CN_hydrolase"/>
    <property type="match status" value="1"/>
</dbReference>
<dbReference type="Proteomes" id="UP000810252">
    <property type="component" value="Unassembled WGS sequence"/>
</dbReference>
<dbReference type="Gene3D" id="3.60.110.10">
    <property type="entry name" value="Carbon-nitrogen hydrolase"/>
    <property type="match status" value="1"/>
</dbReference>
<name>A0A9D9HG36_9BACT</name>
<dbReference type="InterPro" id="IPR003010">
    <property type="entry name" value="C-N_Hydrolase"/>
</dbReference>
<protein>
    <submittedName>
        <fullName evidence="2">Nitrilase family protein</fullName>
    </submittedName>
</protein>
<dbReference type="PROSITE" id="PS50263">
    <property type="entry name" value="CN_HYDROLASE"/>
    <property type="match status" value="1"/>
</dbReference>
<dbReference type="GO" id="GO:0050152">
    <property type="term" value="F:omega-amidase activity"/>
    <property type="evidence" value="ECO:0007669"/>
    <property type="project" value="TreeGrafter"/>
</dbReference>
<dbReference type="PANTHER" id="PTHR47799">
    <property type="entry name" value="OMEGA-AMIDASE YAFV"/>
    <property type="match status" value="1"/>
</dbReference>
<evidence type="ECO:0000313" key="3">
    <source>
        <dbReference type="Proteomes" id="UP000810252"/>
    </source>
</evidence>
<evidence type="ECO:0000313" key="2">
    <source>
        <dbReference type="EMBL" id="MBO8449444.1"/>
    </source>
</evidence>
<dbReference type="InterPro" id="IPR036526">
    <property type="entry name" value="C-N_Hydrolase_sf"/>
</dbReference>
<feature type="domain" description="CN hydrolase" evidence="1">
    <location>
        <begin position="7"/>
        <end position="263"/>
    </location>
</feature>
<sequence>MEHHDTLNLSLVGYGPEWENTEANLSRLEEISDALFSSADIPSPDILVFPEAFATGFSMSGDITQDYGSSGIVAWMKRMAARYGCAVAGSVYVTDSGPERYNRFCFATPSGEVFSYDKRHLYFGSESESCRKGSARGTILWKGWKIMPGVCFDLRFPCWSRNTPADPYDLYLNVANWPASRRKAADVLLKARAIENSVYAAMCNRSGSDPLITYDGHSMIVNYRGRDRGTEKTVLGTPVVSAALGKEELMRYRRSFPVLYQAD</sequence>
<evidence type="ECO:0000259" key="1">
    <source>
        <dbReference type="PROSITE" id="PS50263"/>
    </source>
</evidence>
<dbReference type="EMBL" id="JADIMQ010000133">
    <property type="protein sequence ID" value="MBO8449444.1"/>
    <property type="molecule type" value="Genomic_DNA"/>
</dbReference>
<comment type="caution">
    <text evidence="2">The sequence shown here is derived from an EMBL/GenBank/DDBJ whole genome shotgun (WGS) entry which is preliminary data.</text>
</comment>
<dbReference type="GO" id="GO:0106008">
    <property type="term" value="F:2-oxoglutaramate amidase activity"/>
    <property type="evidence" value="ECO:0007669"/>
    <property type="project" value="TreeGrafter"/>
</dbReference>
<dbReference type="PANTHER" id="PTHR47799:SF1">
    <property type="entry name" value="OMEGA-AMIDASE YAFV"/>
    <property type="match status" value="1"/>
</dbReference>
<gene>
    <name evidence="2" type="ORF">IAC29_09285</name>
</gene>
<accession>A0A9D9HG36</accession>
<dbReference type="AlphaFoldDB" id="A0A9D9HG36"/>
<dbReference type="SUPFAM" id="SSF56317">
    <property type="entry name" value="Carbon-nitrogen hydrolase"/>
    <property type="match status" value="1"/>
</dbReference>
<reference evidence="2" key="1">
    <citation type="submission" date="2020-10" db="EMBL/GenBank/DDBJ databases">
        <authorList>
            <person name="Gilroy R."/>
        </authorList>
    </citation>
    <scope>NUCLEOTIDE SEQUENCE</scope>
    <source>
        <strain evidence="2">20514</strain>
    </source>
</reference>
<proteinExistence type="predicted"/>
<organism evidence="2 3">
    <name type="scientific">Candidatus Cryptobacteroides merdigallinarum</name>
    <dbReference type="NCBI Taxonomy" id="2840770"/>
    <lineage>
        <taxon>Bacteria</taxon>
        <taxon>Pseudomonadati</taxon>
        <taxon>Bacteroidota</taxon>
        <taxon>Bacteroidia</taxon>
        <taxon>Bacteroidales</taxon>
        <taxon>Candidatus Cryptobacteroides</taxon>
    </lineage>
</organism>